<organism evidence="1 2">
    <name type="scientific">Thalassospira xiamenensis</name>
    <dbReference type="NCBI Taxonomy" id="220697"/>
    <lineage>
        <taxon>Bacteria</taxon>
        <taxon>Pseudomonadati</taxon>
        <taxon>Pseudomonadota</taxon>
        <taxon>Alphaproteobacteria</taxon>
        <taxon>Rhodospirillales</taxon>
        <taxon>Thalassospiraceae</taxon>
        <taxon>Thalassospira</taxon>
    </lineage>
</organism>
<dbReference type="Proteomes" id="UP000076167">
    <property type="component" value="Unassembled WGS sequence"/>
</dbReference>
<gene>
    <name evidence="1" type="ORF">AUP40_21295</name>
</gene>
<reference evidence="1 2" key="1">
    <citation type="submission" date="2015-12" db="EMBL/GenBank/DDBJ databases">
        <title>Genome sequence of Thalassospira xiamenensis MCCC 1A03005.</title>
        <authorList>
            <person name="Lu L."/>
            <person name="Lai Q."/>
            <person name="Shao Z."/>
            <person name="Qian P."/>
        </authorList>
    </citation>
    <scope>NUCLEOTIDE SEQUENCE [LARGE SCALE GENOMIC DNA]</scope>
    <source>
        <strain evidence="1 2">MCCC 1A03005</strain>
    </source>
</reference>
<dbReference type="RefSeq" id="WP_063093900.1">
    <property type="nucleotide sequence ID" value="NZ_DFMA01000008.1"/>
</dbReference>
<dbReference type="Gene3D" id="1.10.3290.10">
    <property type="entry name" value="Fido-like domain"/>
    <property type="match status" value="2"/>
</dbReference>
<dbReference type="InterPro" id="IPR036597">
    <property type="entry name" value="Fido-like_dom_sf"/>
</dbReference>
<evidence type="ECO:0000313" key="2">
    <source>
        <dbReference type="Proteomes" id="UP000076167"/>
    </source>
</evidence>
<accession>A0ABR5XXW1</accession>
<evidence type="ECO:0008006" key="3">
    <source>
        <dbReference type="Google" id="ProtNLM"/>
    </source>
</evidence>
<proteinExistence type="predicted"/>
<keyword evidence="2" id="KW-1185">Reference proteome</keyword>
<dbReference type="EMBL" id="LPXL01000040">
    <property type="protein sequence ID" value="KZD00997.1"/>
    <property type="molecule type" value="Genomic_DNA"/>
</dbReference>
<protein>
    <recommendedName>
        <fullName evidence="3">Cell filamentation protein</fullName>
    </recommendedName>
</protein>
<sequence length="99" mass="11531">MKNKLGFENQAELEAFEGGIVAVRTSQLAETPLKNRDKTFDLSHMQRIHKHLFGDIYEWAGYFIDWTKTSQEQMIRASIEAYHGQSERMAQIILDNLQD</sequence>
<name>A0ABR5XXW1_9PROT</name>
<comment type="caution">
    <text evidence="1">The sequence shown here is derived from an EMBL/GenBank/DDBJ whole genome shotgun (WGS) entry which is preliminary data.</text>
</comment>
<dbReference type="SUPFAM" id="SSF140931">
    <property type="entry name" value="Fic-like"/>
    <property type="match status" value="1"/>
</dbReference>
<evidence type="ECO:0000313" key="1">
    <source>
        <dbReference type="EMBL" id="KZD00997.1"/>
    </source>
</evidence>